<evidence type="ECO:0000313" key="18">
    <source>
        <dbReference type="Proteomes" id="UP001651158"/>
    </source>
</evidence>
<evidence type="ECO:0000256" key="1">
    <source>
        <dbReference type="ARBA" id="ARBA00001936"/>
    </source>
</evidence>
<organism evidence="17 18">
    <name type="scientific">Taenia crassiceps</name>
    <dbReference type="NCBI Taxonomy" id="6207"/>
    <lineage>
        <taxon>Eukaryota</taxon>
        <taxon>Metazoa</taxon>
        <taxon>Spiralia</taxon>
        <taxon>Lophotrochozoa</taxon>
        <taxon>Platyhelminthes</taxon>
        <taxon>Cestoda</taxon>
        <taxon>Eucestoda</taxon>
        <taxon>Cyclophyllidea</taxon>
        <taxon>Taeniidae</taxon>
        <taxon>Taenia</taxon>
    </lineage>
</organism>
<comment type="cofactor">
    <cofactor evidence="1">
        <name>Mn(2+)</name>
        <dbReference type="ChEBI" id="CHEBI:29035"/>
    </cofactor>
</comment>
<evidence type="ECO:0000256" key="8">
    <source>
        <dbReference type="ARBA" id="ARBA00023211"/>
    </source>
</evidence>
<dbReference type="InterPro" id="IPR052433">
    <property type="entry name" value="X-Pro_dipept-like"/>
</dbReference>
<comment type="catalytic activity">
    <reaction evidence="15">
        <text>Xaa-L-Pro dipeptide + H2O = an L-alpha-amino acid + L-proline</text>
        <dbReference type="Rhea" id="RHEA:76407"/>
        <dbReference type="ChEBI" id="CHEBI:15377"/>
        <dbReference type="ChEBI" id="CHEBI:59869"/>
        <dbReference type="ChEBI" id="CHEBI:60039"/>
        <dbReference type="ChEBI" id="CHEBI:195196"/>
        <dbReference type="EC" id="3.4.13.9"/>
    </reaction>
</comment>
<dbReference type="InterPro" id="IPR000994">
    <property type="entry name" value="Pept_M24"/>
</dbReference>
<evidence type="ECO:0000256" key="2">
    <source>
        <dbReference type="ARBA" id="ARBA00011738"/>
    </source>
</evidence>
<gene>
    <name evidence="17" type="ORF">TcWFU_010446</name>
</gene>
<dbReference type="PANTHER" id="PTHR48480">
    <property type="match status" value="1"/>
</dbReference>
<dbReference type="InterPro" id="IPR029149">
    <property type="entry name" value="Creatin/AminoP/Spt16_N"/>
</dbReference>
<keyword evidence="4" id="KW-0479">Metal-binding</keyword>
<dbReference type="SMART" id="SM01011">
    <property type="entry name" value="AMP_N"/>
    <property type="match status" value="1"/>
</dbReference>
<dbReference type="Pfam" id="PF05195">
    <property type="entry name" value="AMP_N"/>
    <property type="match status" value="1"/>
</dbReference>
<dbReference type="SUPFAM" id="SSF55920">
    <property type="entry name" value="Creatinase/aminopeptidase"/>
    <property type="match status" value="1"/>
</dbReference>
<evidence type="ECO:0000256" key="4">
    <source>
        <dbReference type="ARBA" id="ARBA00022723"/>
    </source>
</evidence>
<keyword evidence="6" id="KW-0224">Dipeptidase</keyword>
<evidence type="ECO:0000259" key="16">
    <source>
        <dbReference type="SMART" id="SM01011"/>
    </source>
</evidence>
<dbReference type="SUPFAM" id="SSF53092">
    <property type="entry name" value="Creatinase/prolidase N-terminal domain"/>
    <property type="match status" value="1"/>
</dbReference>
<evidence type="ECO:0000256" key="6">
    <source>
        <dbReference type="ARBA" id="ARBA00022997"/>
    </source>
</evidence>
<dbReference type="Gene3D" id="3.40.350.10">
    <property type="entry name" value="Creatinase/prolidase N-terminal domain"/>
    <property type="match status" value="1"/>
</dbReference>
<dbReference type="InterPro" id="IPR007865">
    <property type="entry name" value="Aminopep_P_N"/>
</dbReference>
<keyword evidence="5" id="KW-0378">Hydrolase</keyword>
<comment type="subunit">
    <text evidence="2">Homodimer.</text>
</comment>
<name>A0ABR4Q422_9CEST</name>
<keyword evidence="8" id="KW-0464">Manganese</keyword>
<evidence type="ECO:0000256" key="5">
    <source>
        <dbReference type="ARBA" id="ARBA00022801"/>
    </source>
</evidence>
<dbReference type="EMBL" id="JAKROA010000013">
    <property type="protein sequence ID" value="KAL5104382.1"/>
    <property type="molecule type" value="Genomic_DNA"/>
</dbReference>
<dbReference type="PANTHER" id="PTHR48480:SF2">
    <property type="entry name" value="PEPTIDASE D"/>
    <property type="match status" value="1"/>
</dbReference>
<feature type="domain" description="Aminopeptidase P N-terminal" evidence="16">
    <location>
        <begin position="101"/>
        <end position="245"/>
    </location>
</feature>
<evidence type="ECO:0000256" key="10">
    <source>
        <dbReference type="ARBA" id="ARBA00044051"/>
    </source>
</evidence>
<dbReference type="CDD" id="cd01087">
    <property type="entry name" value="Prolidase"/>
    <property type="match status" value="1"/>
</dbReference>
<comment type="similarity">
    <text evidence="9">Belongs to the peptidase M24B family. Eukaryotic-type prolidase subfamily.</text>
</comment>
<keyword evidence="7" id="KW-0482">Metalloprotease</keyword>
<evidence type="ECO:0000256" key="11">
    <source>
        <dbReference type="ARBA" id="ARBA00044141"/>
    </source>
</evidence>
<evidence type="ECO:0000256" key="12">
    <source>
        <dbReference type="ARBA" id="ARBA00044252"/>
    </source>
</evidence>
<comment type="caution">
    <text evidence="17">The sequence shown here is derived from an EMBL/GenBank/DDBJ whole genome shotgun (WGS) entry which is preliminary data.</text>
</comment>
<keyword evidence="18" id="KW-1185">Reference proteome</keyword>
<evidence type="ECO:0000256" key="14">
    <source>
        <dbReference type="ARBA" id="ARBA00044351"/>
    </source>
</evidence>
<dbReference type="Gene3D" id="3.90.230.10">
    <property type="entry name" value="Creatinase/methionine aminopeptidase superfamily"/>
    <property type="match status" value="1"/>
</dbReference>
<dbReference type="InterPro" id="IPR036005">
    <property type="entry name" value="Creatinase/aminopeptidase-like"/>
</dbReference>
<proteinExistence type="inferred from homology"/>
<keyword evidence="3" id="KW-0645">Protease</keyword>
<dbReference type="Proteomes" id="UP001651158">
    <property type="component" value="Unassembled WGS sequence"/>
</dbReference>
<accession>A0ABR4Q422</accession>
<evidence type="ECO:0000256" key="13">
    <source>
        <dbReference type="ARBA" id="ARBA00044284"/>
    </source>
</evidence>
<reference evidence="17 18" key="1">
    <citation type="journal article" date="2022" name="Front. Cell. Infect. Microbiol.">
        <title>The Genomes of Two Strains of Taenia crassiceps the Animal Model for the Study of Human Cysticercosis.</title>
        <authorList>
            <person name="Bobes R.J."/>
            <person name="Estrada K."/>
            <person name="Rios-Valencia D.G."/>
            <person name="Calderon-Gallegos A."/>
            <person name="de la Torre P."/>
            <person name="Carrero J.C."/>
            <person name="Sanchez-Flores A."/>
            <person name="Laclette J.P."/>
        </authorList>
    </citation>
    <scope>NUCLEOTIDE SEQUENCE [LARGE SCALE GENOMIC DNA]</scope>
    <source>
        <strain evidence="17">WFUcys</strain>
    </source>
</reference>
<evidence type="ECO:0000313" key="17">
    <source>
        <dbReference type="EMBL" id="KAL5104382.1"/>
    </source>
</evidence>
<sequence length="553" mass="62364">MTQGDEKIELSETEIDSDSMIALRDAAFKCAFDKGYFVSPFSSTAMETPRYMAKEGYYPSGLFKFVVTMAKEGSPPSDVQVEQHHAEMEPLYKLGDHCPTISMELHKINRLRLCRRLRDVWLTGDAPLQTLNGVYVLLQGGVLYFQGGSDVEYVFRQESYFHWAFGGQEPYWYGAIEVATQRSILFVPQVSEDETPFMGTIPTLNDIKTRYDVDEVYYTHDIKEYFLEKNPSLLLTLRGLNTDSNENTVEALFDGIDKFKVDGSILRHEMAECRLIKTPQELEMESLFRHYCYVKGGCRHLSFPCIAATGRDAAIINYGYPTSPNDNQIHEGDICLFDMGAEYYCYCSDITCSFPINGKFTPDQRLIYESVLAAVRAVISQLRPGVSWVAMHRLSERTLLEHLKAGGLLQGDIEAMMSAHLGATFTPCGLGHLMGCDVHDVGGYNKGAPPRPAEPGLKNLRTARLLVPNMVLTVEPGCYFIKKLIDEAKATPELRQFLVLKEIERFANFGGVRIEEDVLITEGGCEVLSDVPRTVEDIEDWMSRETTEYDSLI</sequence>
<dbReference type="EC" id="3.4.13.9" evidence="10"/>
<evidence type="ECO:0000256" key="3">
    <source>
        <dbReference type="ARBA" id="ARBA00022670"/>
    </source>
</evidence>
<evidence type="ECO:0000256" key="15">
    <source>
        <dbReference type="ARBA" id="ARBA00048994"/>
    </source>
</evidence>
<evidence type="ECO:0000256" key="9">
    <source>
        <dbReference type="ARBA" id="ARBA00043990"/>
    </source>
</evidence>
<evidence type="ECO:0000256" key="7">
    <source>
        <dbReference type="ARBA" id="ARBA00023049"/>
    </source>
</evidence>
<protein>
    <recommendedName>
        <fullName evidence="11">Xaa-Pro dipeptidase</fullName>
        <ecNumber evidence="10">3.4.13.9</ecNumber>
    </recommendedName>
    <alternativeName>
        <fullName evidence="14">Imidodipeptidase</fullName>
    </alternativeName>
    <alternativeName>
        <fullName evidence="12">Peptidase D</fullName>
    </alternativeName>
    <alternativeName>
        <fullName evidence="13">Proline dipeptidase</fullName>
    </alternativeName>
</protein>
<dbReference type="Pfam" id="PF00557">
    <property type="entry name" value="Peptidase_M24"/>
    <property type="match status" value="1"/>
</dbReference>